<keyword evidence="4 9" id="KW-0067">ATP-binding</keyword>
<dbReference type="Gene3D" id="3.40.91.30">
    <property type="match status" value="1"/>
</dbReference>
<sequence>MNLRKNSDVPVINTEPVKRLTSHPAYNLWGLLPIKISQLILAPGQLLFGNEKKKVVIPLGEILSLQLAQGWFFASLEIKTENKRYQIKGLPGKSLSAFIIEIQRMALEILQHSDEWRSLMQSVKRYKSGMHYFSSHEWQALGSLLPLKHRLRELAIDETFIVLEGNNPIAQLALSISTCEVSEFARKDYNQQVVPKLLGKYGSFFDTIESQPLSQPQRQACVTEEDHTLVVAGAGTGKTSTIIGKAGYLLHSGLAEPDNILLLAFGNKAAGEMTERIALRLPEAHARIRATTFHAFGNQIMAEIQGKKPTLTRFAEQKEELRKFIETVMEQQIIGNTDYKTQLIKYFVCYSTPGRCEYDFENIEAYYEFLESCRLITLKGEFVKSVGELRVANYLHLYSVPYEYEVSYAFNTATVERRRYKPDFYLPNSRLYIEYLGLDRKMRTAPFVNQTAYIEELTWKRHIHQQCGTRLAELYSYQLTEGTLEQDLLSILDAANEPLQLRDMDILLTELRESSLSPWQGFIDLLLRFLGLFKEGQFTFDNINEKFGRVDVGRTQAFLTLFKPIFDAYEQHLKEQSEMDFSDMIAKATQALQDGRFQHHYNYVLVDEFQDLSGGRGRLLQALLESRPNMRLFAVGDDWQSIYRFNGSDLRFFTRFDHRFKPAKMLPLDKSYRFNNRIHELSSMFVTRNPEQLKKQIATHVQVEYPAVRLLDIQEMRESIPPSLSRREQKAEAYALQVRRALKLCSTREQRLNKKSKASVMLIGRYREENMSIMSGIDLNMLGRMFPKLDINYRTAHASKGLEADYVIILGLEKDGFPSTRENDELIDLLLPEPETYVFAEERRLLYVAITRARHYVFMVFDSQNASEFAFEISKMSSKFITMSDKAEIGLWNCPSCESGWLLAKNSHYGRKFYICSLSPACNHTTNSCKQCGSPLLNHPEVLRICANDACQDIEVGCHRCGIGTMVLRKNKNGGTFYGCNRYRQEAADCCYESITNEEYERRLLLATKVTEA</sequence>
<evidence type="ECO:0000256" key="6">
    <source>
        <dbReference type="ARBA" id="ARBA00034617"/>
    </source>
</evidence>
<dbReference type="Proteomes" id="UP000009073">
    <property type="component" value="Chromosome"/>
</dbReference>
<evidence type="ECO:0000256" key="2">
    <source>
        <dbReference type="ARBA" id="ARBA00022801"/>
    </source>
</evidence>
<dbReference type="AlphaFoldDB" id="C4LDL2"/>
<evidence type="ECO:0000256" key="7">
    <source>
        <dbReference type="ARBA" id="ARBA00034808"/>
    </source>
</evidence>
<feature type="binding site" evidence="9">
    <location>
        <begin position="232"/>
        <end position="239"/>
    </location>
    <ligand>
        <name>ATP</name>
        <dbReference type="ChEBI" id="CHEBI:30616"/>
    </ligand>
</feature>
<feature type="domain" description="UvrD-like helicase ATP-binding" evidence="10">
    <location>
        <begin position="211"/>
        <end position="675"/>
    </location>
</feature>
<dbReference type="InterPro" id="IPR014017">
    <property type="entry name" value="DNA_helicase_UvrD-like_C"/>
</dbReference>
<dbReference type="InterPro" id="IPR027417">
    <property type="entry name" value="P-loop_NTPase"/>
</dbReference>
<comment type="catalytic activity">
    <reaction evidence="6">
        <text>Couples ATP hydrolysis with the unwinding of duplex DNA by translocating in the 3'-5' direction.</text>
        <dbReference type="EC" id="5.6.2.4"/>
    </reaction>
</comment>
<dbReference type="KEGG" id="tau:Tola_1187"/>
<organism evidence="11 12">
    <name type="scientific">Tolumonas auensis (strain DSM 9187 / NBRC 110442 / TA 4)</name>
    <dbReference type="NCBI Taxonomy" id="595494"/>
    <lineage>
        <taxon>Bacteria</taxon>
        <taxon>Pseudomonadati</taxon>
        <taxon>Pseudomonadota</taxon>
        <taxon>Gammaproteobacteria</taxon>
        <taxon>Aeromonadales</taxon>
        <taxon>Aeromonadaceae</taxon>
        <taxon>Tolumonas</taxon>
    </lineage>
</organism>
<dbReference type="EC" id="5.6.2.4" evidence="7"/>
<gene>
    <name evidence="11" type="ordered locus">Tola_1187</name>
</gene>
<dbReference type="Pfam" id="PF01396">
    <property type="entry name" value="Zn_ribbon_Top1"/>
    <property type="match status" value="2"/>
</dbReference>
<dbReference type="GO" id="GO:0005829">
    <property type="term" value="C:cytosol"/>
    <property type="evidence" value="ECO:0007669"/>
    <property type="project" value="TreeGrafter"/>
</dbReference>
<dbReference type="GO" id="GO:0005524">
    <property type="term" value="F:ATP binding"/>
    <property type="evidence" value="ECO:0007669"/>
    <property type="project" value="UniProtKB-UniRule"/>
</dbReference>
<dbReference type="GO" id="GO:0003916">
    <property type="term" value="F:DNA topoisomerase activity"/>
    <property type="evidence" value="ECO:0007669"/>
    <property type="project" value="InterPro"/>
</dbReference>
<evidence type="ECO:0000259" key="10">
    <source>
        <dbReference type="PROSITE" id="PS51198"/>
    </source>
</evidence>
<proteinExistence type="predicted"/>
<dbReference type="Pfam" id="PF13361">
    <property type="entry name" value="UvrD_C"/>
    <property type="match status" value="1"/>
</dbReference>
<evidence type="ECO:0000256" key="9">
    <source>
        <dbReference type="PROSITE-ProRule" id="PRU00560"/>
    </source>
</evidence>
<dbReference type="eggNOG" id="COG1074">
    <property type="taxonomic scope" value="Bacteria"/>
</dbReference>
<dbReference type="Gene3D" id="3.40.50.300">
    <property type="entry name" value="P-loop containing nucleotide triphosphate hydrolases"/>
    <property type="match status" value="3"/>
</dbReference>
<dbReference type="GO" id="GO:0016887">
    <property type="term" value="F:ATP hydrolysis activity"/>
    <property type="evidence" value="ECO:0007669"/>
    <property type="project" value="RHEA"/>
</dbReference>
<dbReference type="HOGENOM" id="CLU_006494_1_0_6"/>
<keyword evidence="3 9" id="KW-0347">Helicase</keyword>
<dbReference type="OrthoDB" id="5298826at2"/>
<evidence type="ECO:0000313" key="11">
    <source>
        <dbReference type="EMBL" id="ACQ92808.1"/>
    </source>
</evidence>
<protein>
    <recommendedName>
        <fullName evidence="7">DNA 3'-5' helicase</fullName>
        <ecNumber evidence="7">5.6.2.4</ecNumber>
    </recommendedName>
</protein>
<dbReference type="GO" id="GO:0043138">
    <property type="term" value="F:3'-5' DNA helicase activity"/>
    <property type="evidence" value="ECO:0007669"/>
    <property type="project" value="UniProtKB-EC"/>
</dbReference>
<evidence type="ECO:0000256" key="5">
    <source>
        <dbReference type="ARBA" id="ARBA00023235"/>
    </source>
</evidence>
<evidence type="ECO:0000256" key="4">
    <source>
        <dbReference type="ARBA" id="ARBA00022840"/>
    </source>
</evidence>
<dbReference type="GO" id="GO:0006265">
    <property type="term" value="P:DNA topological change"/>
    <property type="evidence" value="ECO:0007669"/>
    <property type="project" value="InterPro"/>
</dbReference>
<keyword evidence="2 9" id="KW-0378">Hydrolase</keyword>
<dbReference type="PROSITE" id="PS51198">
    <property type="entry name" value="UVRD_HELICASE_ATP_BIND"/>
    <property type="match status" value="1"/>
</dbReference>
<dbReference type="GO" id="GO:0000725">
    <property type="term" value="P:recombinational repair"/>
    <property type="evidence" value="ECO:0007669"/>
    <property type="project" value="TreeGrafter"/>
</dbReference>
<evidence type="ECO:0000313" key="12">
    <source>
        <dbReference type="Proteomes" id="UP000009073"/>
    </source>
</evidence>
<dbReference type="STRING" id="595494.Tola_1187"/>
<dbReference type="Pfam" id="PF00580">
    <property type="entry name" value="UvrD-helicase"/>
    <property type="match status" value="1"/>
</dbReference>
<dbReference type="PANTHER" id="PTHR11070">
    <property type="entry name" value="UVRD / RECB / PCRA DNA HELICASE FAMILY MEMBER"/>
    <property type="match status" value="1"/>
</dbReference>
<dbReference type="PANTHER" id="PTHR11070:SF63">
    <property type="entry name" value="DNA HELICASE IV"/>
    <property type="match status" value="1"/>
</dbReference>
<dbReference type="EMBL" id="CP001616">
    <property type="protein sequence ID" value="ACQ92808.1"/>
    <property type="molecule type" value="Genomic_DNA"/>
</dbReference>
<dbReference type="InterPro" id="IPR000212">
    <property type="entry name" value="DNA_helicase_UvrD/REP"/>
</dbReference>
<reference evidence="12" key="1">
    <citation type="submission" date="2009-05" db="EMBL/GenBank/DDBJ databases">
        <title>Complete sequence of Tolumonas auensis DSM 9187.</title>
        <authorList>
            <consortium name="US DOE Joint Genome Institute"/>
            <person name="Lucas S."/>
            <person name="Copeland A."/>
            <person name="Lapidus A."/>
            <person name="Glavina del Rio T."/>
            <person name="Tice H."/>
            <person name="Bruce D."/>
            <person name="Goodwin L."/>
            <person name="Pitluck S."/>
            <person name="Chertkov O."/>
            <person name="Brettin T."/>
            <person name="Detter J.C."/>
            <person name="Han C."/>
            <person name="Larimer F."/>
            <person name="Land M."/>
            <person name="Hauser L."/>
            <person name="Kyrpides N."/>
            <person name="Mikhailova N."/>
            <person name="Spring S."/>
            <person name="Beller H."/>
        </authorList>
    </citation>
    <scope>NUCLEOTIDE SEQUENCE [LARGE SCALE GENOMIC DNA]</scope>
    <source>
        <strain evidence="12">DSM 9187 / TA4</strain>
    </source>
</reference>
<keyword evidence="12" id="KW-1185">Reference proteome</keyword>
<evidence type="ECO:0000256" key="1">
    <source>
        <dbReference type="ARBA" id="ARBA00022741"/>
    </source>
</evidence>
<evidence type="ECO:0000256" key="8">
    <source>
        <dbReference type="ARBA" id="ARBA00048988"/>
    </source>
</evidence>
<dbReference type="InterPro" id="IPR014016">
    <property type="entry name" value="UvrD-like_ATP-bd"/>
</dbReference>
<dbReference type="eggNOG" id="COG0551">
    <property type="taxonomic scope" value="Bacteria"/>
</dbReference>
<keyword evidence="1 9" id="KW-0547">Nucleotide-binding</keyword>
<evidence type="ECO:0000256" key="3">
    <source>
        <dbReference type="ARBA" id="ARBA00022806"/>
    </source>
</evidence>
<accession>C4LDL2</accession>
<keyword evidence="5" id="KW-0413">Isomerase</keyword>
<dbReference type="GO" id="GO:0003677">
    <property type="term" value="F:DNA binding"/>
    <property type="evidence" value="ECO:0007669"/>
    <property type="project" value="InterPro"/>
</dbReference>
<reference evidence="11 12" key="2">
    <citation type="journal article" date="2011" name="Stand. Genomic Sci.">
        <title>Complete genome sequence of Tolumonas auensis type strain (TA 4).</title>
        <authorList>
            <person name="Chertkov O."/>
            <person name="Copeland A."/>
            <person name="Lucas S."/>
            <person name="Lapidus A."/>
            <person name="Berry K.W."/>
            <person name="Detter J.C."/>
            <person name="Del Rio T.G."/>
            <person name="Hammon N."/>
            <person name="Dalin E."/>
            <person name="Tice H."/>
            <person name="Pitluck S."/>
            <person name="Richardson P."/>
            <person name="Bruce D."/>
            <person name="Goodwin L."/>
            <person name="Han C."/>
            <person name="Tapia R."/>
            <person name="Saunders E."/>
            <person name="Schmutz J."/>
            <person name="Brettin T."/>
            <person name="Larimer F."/>
            <person name="Land M."/>
            <person name="Hauser L."/>
            <person name="Spring S."/>
            <person name="Rohde M."/>
            <person name="Kyrpides N.C."/>
            <person name="Ivanova N."/>
            <person name="Goker M."/>
            <person name="Beller H.R."/>
            <person name="Klenk H.P."/>
            <person name="Woyke T."/>
        </authorList>
    </citation>
    <scope>NUCLEOTIDE SEQUENCE [LARGE SCALE GENOMIC DNA]</scope>
    <source>
        <strain evidence="12">DSM 9187 / TA4</strain>
    </source>
</reference>
<comment type="catalytic activity">
    <reaction evidence="8">
        <text>ATP + H2O = ADP + phosphate + H(+)</text>
        <dbReference type="Rhea" id="RHEA:13065"/>
        <dbReference type="ChEBI" id="CHEBI:15377"/>
        <dbReference type="ChEBI" id="CHEBI:15378"/>
        <dbReference type="ChEBI" id="CHEBI:30616"/>
        <dbReference type="ChEBI" id="CHEBI:43474"/>
        <dbReference type="ChEBI" id="CHEBI:456216"/>
        <dbReference type="EC" id="5.6.2.4"/>
    </reaction>
</comment>
<dbReference type="SUPFAM" id="SSF52540">
    <property type="entry name" value="P-loop containing nucleoside triphosphate hydrolases"/>
    <property type="match status" value="1"/>
</dbReference>
<name>C4LDL2_TOLAT</name>
<dbReference type="GO" id="GO:0005694">
    <property type="term" value="C:chromosome"/>
    <property type="evidence" value="ECO:0007669"/>
    <property type="project" value="InterPro"/>
</dbReference>
<dbReference type="InterPro" id="IPR013498">
    <property type="entry name" value="Topo_IA_Znf"/>
</dbReference>